<accession>A0ACC6PEF4</accession>
<keyword evidence="2" id="KW-1185">Reference proteome</keyword>
<evidence type="ECO:0000313" key="2">
    <source>
        <dbReference type="Proteomes" id="UP001380953"/>
    </source>
</evidence>
<organism evidence="1 2">
    <name type="scientific">Saccharibacillus sacchari</name>
    <dbReference type="NCBI Taxonomy" id="456493"/>
    <lineage>
        <taxon>Bacteria</taxon>
        <taxon>Bacillati</taxon>
        <taxon>Bacillota</taxon>
        <taxon>Bacilli</taxon>
        <taxon>Bacillales</taxon>
        <taxon>Paenibacillaceae</taxon>
        <taxon>Saccharibacillus</taxon>
    </lineage>
</organism>
<sequence>MSNHEEQKLLHDAEQSERESRTIGSMELNEAVRQGIGKGKQRVTRRRAVYGTGVFTATAAAIIALSASLLPGAGAPNESPAPSAVTAGVPNEQAATEQSEDVPKENIADYANIGMDSTLNHLIQGGYMNSLSEKVEQDGYTLTLRGEAMDDRKMYVAFSLANDTDQPVTFNNTEVDFGADAYTKWISTYMGENGVLPAGADATFFAEIELSGGTDYPQKAVFRTTVTPGEFGNPTGEGSRIEIPFNAHPDTLKTEIRTTEVNGELTVGGQKIEVSTLETSPLGVYVDYAADESNDKQVFELIDPVLKIASEDGSQIADLHFTAEQSKGTLTFEPTGIEDPASIDFTIAGISAADTDRTLLVVDTTTGEIVEGDEAMSVAVDSSGKELTFERKVETSSDDGRYIPMFQLSDTFTDAAGTEHQLISKSGYRDEADGTSVDKLIFELDGQAIQQPAAFRIEKFWEPIWEPAELKIK</sequence>
<dbReference type="Proteomes" id="UP001380953">
    <property type="component" value="Unassembled WGS sequence"/>
</dbReference>
<name>A0ACC6PEF4_9BACL</name>
<evidence type="ECO:0000313" key="1">
    <source>
        <dbReference type="EMBL" id="MEJ8304869.1"/>
    </source>
</evidence>
<gene>
    <name evidence="1" type="ORF">WKI47_13265</name>
</gene>
<reference evidence="1" key="1">
    <citation type="submission" date="2024-03" db="EMBL/GenBank/DDBJ databases">
        <title>Whole genome sequecning of epiphytes from Marcgravia umbellata leaves.</title>
        <authorList>
            <person name="Kumar G."/>
            <person name="Savka M.A."/>
        </authorList>
    </citation>
    <scope>NUCLEOTIDE SEQUENCE</scope>
    <source>
        <strain evidence="1">RIT_BL5</strain>
    </source>
</reference>
<comment type="caution">
    <text evidence="1">The sequence shown here is derived from an EMBL/GenBank/DDBJ whole genome shotgun (WGS) entry which is preliminary data.</text>
</comment>
<dbReference type="EMBL" id="JBBKAR010000034">
    <property type="protein sequence ID" value="MEJ8304869.1"/>
    <property type="molecule type" value="Genomic_DNA"/>
</dbReference>
<proteinExistence type="predicted"/>
<protein>
    <submittedName>
        <fullName evidence="1">DUF4179 domain-containing protein</fullName>
    </submittedName>
</protein>